<dbReference type="InterPro" id="IPR056707">
    <property type="entry name" value="DUF7805"/>
</dbReference>
<feature type="domain" description="CUB" evidence="4">
    <location>
        <begin position="315"/>
        <end position="449"/>
    </location>
</feature>
<dbReference type="RefSeq" id="XP_014666798.1">
    <property type="nucleotide sequence ID" value="XM_014811312.1"/>
</dbReference>
<dbReference type="CDD" id="cd00041">
    <property type="entry name" value="CUB"/>
    <property type="match status" value="1"/>
</dbReference>
<protein>
    <submittedName>
        <fullName evidence="6">Uncharacterized protein LOC106808551</fullName>
    </submittedName>
</protein>
<dbReference type="Pfam" id="PF25090">
    <property type="entry name" value="DUF7805"/>
    <property type="match status" value="1"/>
</dbReference>
<evidence type="ECO:0000313" key="6">
    <source>
        <dbReference type="RefSeq" id="XP_014666798.1"/>
    </source>
</evidence>
<dbReference type="PANTHER" id="PTHR47537:SF3">
    <property type="entry name" value="CUB DOMAIN-CONTAINING PROTEIN"/>
    <property type="match status" value="1"/>
</dbReference>
<dbReference type="Proteomes" id="UP000695022">
    <property type="component" value="Unplaced"/>
</dbReference>
<feature type="domain" description="CUB" evidence="4">
    <location>
        <begin position="625"/>
        <end position="742"/>
    </location>
</feature>
<dbReference type="InterPro" id="IPR000859">
    <property type="entry name" value="CUB_dom"/>
</dbReference>
<gene>
    <name evidence="6" type="primary">LOC106808551</name>
</gene>
<accession>A0ABM1E3M7</accession>
<keyword evidence="3" id="KW-0812">Transmembrane</keyword>
<dbReference type="CDD" id="cd00112">
    <property type="entry name" value="LDLa"/>
    <property type="match status" value="1"/>
</dbReference>
<dbReference type="GeneID" id="106808551"/>
<reference evidence="6" key="1">
    <citation type="submission" date="2025-08" db="UniProtKB">
        <authorList>
            <consortium name="RefSeq"/>
        </authorList>
    </citation>
    <scope>IDENTIFICATION</scope>
</reference>
<evidence type="ECO:0000259" key="4">
    <source>
        <dbReference type="PROSITE" id="PS01180"/>
    </source>
</evidence>
<keyword evidence="1 2" id="KW-1015">Disulfide bond</keyword>
<dbReference type="Pfam" id="PF00431">
    <property type="entry name" value="CUB"/>
    <property type="match status" value="2"/>
</dbReference>
<organism evidence="5 6">
    <name type="scientific">Priapulus caudatus</name>
    <name type="common">Priapulid worm</name>
    <dbReference type="NCBI Taxonomy" id="37621"/>
    <lineage>
        <taxon>Eukaryota</taxon>
        <taxon>Metazoa</taxon>
        <taxon>Ecdysozoa</taxon>
        <taxon>Scalidophora</taxon>
        <taxon>Priapulida</taxon>
        <taxon>Priapulimorpha</taxon>
        <taxon>Priapulimorphida</taxon>
        <taxon>Priapulidae</taxon>
        <taxon>Priapulus</taxon>
    </lineage>
</organism>
<evidence type="ECO:0000256" key="1">
    <source>
        <dbReference type="ARBA" id="ARBA00023157"/>
    </source>
</evidence>
<dbReference type="Gene3D" id="2.60.120.290">
    <property type="entry name" value="Spermadhesin, CUB domain"/>
    <property type="match status" value="5"/>
</dbReference>
<feature type="domain" description="CUB" evidence="4">
    <location>
        <begin position="10"/>
        <end position="136"/>
    </location>
</feature>
<keyword evidence="3" id="KW-0472">Membrane</keyword>
<feature type="disulfide bond" evidence="2">
    <location>
        <begin position="315"/>
        <end position="342"/>
    </location>
</feature>
<dbReference type="PANTHER" id="PTHR47537">
    <property type="entry name" value="CUBILIN"/>
    <property type="match status" value="1"/>
</dbReference>
<keyword evidence="3" id="KW-1133">Transmembrane helix</keyword>
<dbReference type="PROSITE" id="PS01180">
    <property type="entry name" value="CUB"/>
    <property type="match status" value="4"/>
</dbReference>
<dbReference type="InterPro" id="IPR053207">
    <property type="entry name" value="Non-NMDA_GluR_Accessory"/>
</dbReference>
<evidence type="ECO:0000256" key="3">
    <source>
        <dbReference type="SAM" id="Phobius"/>
    </source>
</evidence>
<feature type="transmembrane region" description="Helical" evidence="3">
    <location>
        <begin position="821"/>
        <end position="845"/>
    </location>
</feature>
<comment type="caution">
    <text evidence="2">Lacks conserved residue(s) required for the propagation of feature annotation.</text>
</comment>
<feature type="domain" description="CUB" evidence="4">
    <location>
        <begin position="162"/>
        <end position="299"/>
    </location>
</feature>
<evidence type="ECO:0000313" key="5">
    <source>
        <dbReference type="Proteomes" id="UP000695022"/>
    </source>
</evidence>
<name>A0ABM1E3M7_PRICU</name>
<keyword evidence="5" id="KW-1185">Reference proteome</keyword>
<sequence length="860" mass="97403">MHSLVDAERCNKTIWANKFTETLSSPVVTEANKGRPLYCFYDFLIHPNDEGDIIGLEVTSMDVGTYTDSGKCENGFMQIIDGVYDARQNNRQHPGYFCGNPQRPHFFYSETKSIRLVFSTPKYDHNVLLQLRYRTYTKKDASVRFGKFGVGDRGRHVDATYCDMEFINCDSARNCLVLSPGFPGIYPRNLTCRYHLMWDGMDNQVRISNQALFVVGGPPCDDPYFCDTTAVLTRDDCDGRDHVRFYDGETTAATVIGTFCGKGQVPDVVSSGKHMVVEFASTRDGRFLDNGFQFRSHFVPNFYRVPSSRIVNAKCDWIFYGSMISSGQLNSVDHWYPPGTVCTFRFAGLPNQRVLLYFTSFDTVYNDSCATNITLYDAQRADRYKLEAVFCGHSRPKLCPQETQLGEKKGCGRDQRYVSSGSDYLLAFYGTRGSLTGDEFEYKIMYEFINTTVTHFASAMPGPVAEGSLSADDTAGSCNVHYDSWGAATRRRGNFSSPTNPLFYGPGGNTRLRCKYTFRGLSFERLKITLHELHLRNYRGCDRTAEGRCLSLQGRDADVNTLTIVDGSHSNTVCLCNSGSELYPVGYTSLTHTVDVFFEIANITVRDDSRTFNFSATYEFVVFDCGGQASFRGRQGLLFSPNVTSSLRCRWTISVSAGRFVYLRFLDFYFQGRCETNRLRFYEYNASVPYAEVCAGNFQPEIFSKGWDEHEMASTPTTSHRVIVEMVADDPAGRFHILWSEVSRKVTRQRKDDILRVTNQDCDFECPDGRTCIARELVCNGIRNCPDARATSEHSMVEERKSLELFLDDESGGDCDSDQSLLYLLLGAVSAVAVLFIVVVTYCIYRCCNYERKEPRYLYR</sequence>
<dbReference type="InterPro" id="IPR035914">
    <property type="entry name" value="Sperma_CUB_dom_sf"/>
</dbReference>
<dbReference type="SMART" id="SM00042">
    <property type="entry name" value="CUB"/>
    <property type="match status" value="3"/>
</dbReference>
<dbReference type="SUPFAM" id="SSF49854">
    <property type="entry name" value="Spermadhesin, CUB domain"/>
    <property type="match status" value="5"/>
</dbReference>
<proteinExistence type="predicted"/>
<evidence type="ECO:0000256" key="2">
    <source>
        <dbReference type="PROSITE-ProRule" id="PRU00059"/>
    </source>
</evidence>
<dbReference type="InterPro" id="IPR002172">
    <property type="entry name" value="LDrepeatLR_classA_rpt"/>
</dbReference>